<name>A0A0F7WSF5_CHLPN</name>
<gene>
    <name evidence="1" type="ORF">BN1224_DC9_BL_00040</name>
</gene>
<dbReference type="AlphaFoldDB" id="A0A0F7WSF5"/>
<proteinExistence type="predicted"/>
<organism evidence="1">
    <name type="scientific">Chlamydia pneumoniae</name>
    <name type="common">Chlamydophila pneumoniae</name>
    <dbReference type="NCBI Taxonomy" id="83558"/>
    <lineage>
        <taxon>Bacteria</taxon>
        <taxon>Pseudomonadati</taxon>
        <taxon>Chlamydiota</taxon>
        <taxon>Chlamydiia</taxon>
        <taxon>Chlamydiales</taxon>
        <taxon>Chlamydiaceae</taxon>
        <taxon>Chlamydia/Chlamydophila group</taxon>
        <taxon>Chlamydia</taxon>
    </lineage>
</organism>
<sequence length="346" mass="39504">MDVSRKINRHTQFYVDSIDGVIKNFDQKPSEDKSRDHEELEEKLLTITKRIVASAQEFQNRKTDSKNYYLKKTQWLPFKNEELEQTKELFAMLTSMDKKIAQLFFYSPGCSSDWVEFTEVICHLNDSIGLGGVLLCCGLFEQQCEHVVTVNKKLDLPLLLGTTVVNSLRYYLTYRNISLLNCQRMSELGKELGDVLKQHGVAFTLIFKEIVDIDLLNYAKLIQGLKRSGNIQARIYDNDVPTLPSVSSSPIALRYSLANTIRGLALHVDFSSLKFISPSILSNTEHTAKALNSGGECFIFSNLDEFNLGMKIVMQLLRTGKISPEILNKNIMKILMIKRRVRSLYI</sequence>
<evidence type="ECO:0000313" key="1">
    <source>
        <dbReference type="EMBL" id="CRI42416.1"/>
    </source>
</evidence>
<reference evidence="1" key="1">
    <citation type="submission" date="2015-05" db="EMBL/GenBank/DDBJ databases">
        <authorList>
            <person name="Rattei Thomas"/>
        </authorList>
    </citation>
    <scope>NUCLEOTIDE SEQUENCE</scope>
    <source>
        <strain evidence="1">DC9</strain>
    </source>
</reference>
<protein>
    <submittedName>
        <fullName evidence="1">Uncharacterized protein</fullName>
    </submittedName>
</protein>
<accession>A0A0F7WSF5</accession>
<dbReference type="EMBL" id="LN847043">
    <property type="protein sequence ID" value="CRI42416.1"/>
    <property type="molecule type" value="Genomic_DNA"/>
</dbReference>